<dbReference type="RefSeq" id="WP_204918299.1">
    <property type="nucleotide sequence ID" value="NZ_BAAAQP010000003.1"/>
</dbReference>
<comment type="caution">
    <text evidence="2">The sequence shown here is derived from an EMBL/GenBank/DDBJ whole genome shotgun (WGS) entry which is preliminary data.</text>
</comment>
<keyword evidence="3" id="KW-1185">Reference proteome</keyword>
<name>A0ABS2RLN8_9ACTN</name>
<evidence type="ECO:0000259" key="1">
    <source>
        <dbReference type="Pfam" id="PF04480"/>
    </source>
</evidence>
<evidence type="ECO:0000313" key="3">
    <source>
        <dbReference type="Proteomes" id="UP000704762"/>
    </source>
</evidence>
<keyword evidence="2" id="KW-0255">Endonuclease</keyword>
<keyword evidence="2" id="KW-0378">Hydrolase</keyword>
<feature type="domain" description="DUF559" evidence="1">
    <location>
        <begin position="192"/>
        <end position="295"/>
    </location>
</feature>
<keyword evidence="2" id="KW-0540">Nuclease</keyword>
<sequence>MGDLTDVQGEIALLLRQAQGVIAVRDHPRLARSVGRLAARGALVRLLPGVYVAAGLEQDVLTRIRAAARWDPDMVLFGAAAAWVSFWPTVPVAVVELVTRQRRIQPTGFHLSRRLIPAELVVERRGLRFTSPALTALDLCCTPLGGNGIDVALRSRATTLAAMRGALELTRNRRGNGDRRELLLDSRDAPWSEAERLAHRLLRAAGITGWRSNQPIRTADRTYWGDIVFERERLVLEIDGRAFHDGDHPAARETFENDRWRQNRLVLAGWRVIRITWSMLNQHPDQVVALVRQALEHSV</sequence>
<dbReference type="InterPro" id="IPR007569">
    <property type="entry name" value="DUF559"/>
</dbReference>
<dbReference type="EMBL" id="JAFBCF010000001">
    <property type="protein sequence ID" value="MBM7799497.1"/>
    <property type="molecule type" value="Genomic_DNA"/>
</dbReference>
<dbReference type="SUPFAM" id="SSF52980">
    <property type="entry name" value="Restriction endonuclease-like"/>
    <property type="match status" value="1"/>
</dbReference>
<dbReference type="Pfam" id="PF04480">
    <property type="entry name" value="DUF559"/>
    <property type="match status" value="1"/>
</dbReference>
<proteinExistence type="predicted"/>
<gene>
    <name evidence="2" type="ORF">JOE57_002418</name>
</gene>
<evidence type="ECO:0000313" key="2">
    <source>
        <dbReference type="EMBL" id="MBM7799497.1"/>
    </source>
</evidence>
<dbReference type="Proteomes" id="UP000704762">
    <property type="component" value="Unassembled WGS sequence"/>
</dbReference>
<dbReference type="Gene3D" id="3.40.960.10">
    <property type="entry name" value="VSR Endonuclease"/>
    <property type="match status" value="1"/>
</dbReference>
<organism evidence="2 3">
    <name type="scientific">Microlunatus panaciterrae</name>
    <dbReference type="NCBI Taxonomy" id="400768"/>
    <lineage>
        <taxon>Bacteria</taxon>
        <taxon>Bacillati</taxon>
        <taxon>Actinomycetota</taxon>
        <taxon>Actinomycetes</taxon>
        <taxon>Propionibacteriales</taxon>
        <taxon>Propionibacteriaceae</taxon>
        <taxon>Microlunatus</taxon>
    </lineage>
</organism>
<dbReference type="GO" id="GO:0004519">
    <property type="term" value="F:endonuclease activity"/>
    <property type="evidence" value="ECO:0007669"/>
    <property type="project" value="UniProtKB-KW"/>
</dbReference>
<accession>A0ABS2RLN8</accession>
<protein>
    <submittedName>
        <fullName evidence="2">Very-short-patch-repair endonuclease</fullName>
    </submittedName>
</protein>
<dbReference type="InterPro" id="IPR011335">
    <property type="entry name" value="Restrct_endonuc-II-like"/>
</dbReference>
<reference evidence="2 3" key="1">
    <citation type="submission" date="2021-01" db="EMBL/GenBank/DDBJ databases">
        <title>Sequencing the genomes of 1000 actinobacteria strains.</title>
        <authorList>
            <person name="Klenk H.-P."/>
        </authorList>
    </citation>
    <scope>NUCLEOTIDE SEQUENCE [LARGE SCALE GENOMIC DNA]</scope>
    <source>
        <strain evidence="2 3">DSM 18662</strain>
    </source>
</reference>